<evidence type="ECO:0000256" key="1">
    <source>
        <dbReference type="SAM" id="Phobius"/>
    </source>
</evidence>
<dbReference type="PANTHER" id="PTHR23028:SF53">
    <property type="entry name" value="ACYL_TRANSF_3 DOMAIN-CONTAINING PROTEIN"/>
    <property type="match status" value="1"/>
</dbReference>
<feature type="transmembrane region" description="Helical" evidence="1">
    <location>
        <begin position="208"/>
        <end position="227"/>
    </location>
</feature>
<dbReference type="OrthoDB" id="290051at2"/>
<feature type="transmembrane region" description="Helical" evidence="1">
    <location>
        <begin position="171"/>
        <end position="187"/>
    </location>
</feature>
<keyword evidence="3" id="KW-0808">Transferase</keyword>
<dbReference type="EMBL" id="FRBU01000003">
    <property type="protein sequence ID" value="SHL15572.1"/>
    <property type="molecule type" value="Genomic_DNA"/>
</dbReference>
<feature type="domain" description="Acyltransferase 3" evidence="2">
    <location>
        <begin position="20"/>
        <end position="257"/>
    </location>
</feature>
<keyword evidence="4" id="KW-1185">Reference proteome</keyword>
<dbReference type="GO" id="GO:0016020">
    <property type="term" value="C:membrane"/>
    <property type="evidence" value="ECO:0007669"/>
    <property type="project" value="TreeGrafter"/>
</dbReference>
<dbReference type="Pfam" id="PF01757">
    <property type="entry name" value="Acyl_transf_3"/>
    <property type="match status" value="1"/>
</dbReference>
<dbReference type="InterPro" id="IPR050879">
    <property type="entry name" value="Acyltransferase_3"/>
</dbReference>
<gene>
    <name evidence="3" type="ORF">SAMN05443669_100315</name>
</gene>
<reference evidence="4" key="1">
    <citation type="submission" date="2016-11" db="EMBL/GenBank/DDBJ databases">
        <authorList>
            <person name="Varghese N."/>
            <person name="Submissions S."/>
        </authorList>
    </citation>
    <scope>NUCLEOTIDE SEQUENCE [LARGE SCALE GENOMIC DNA]</scope>
    <source>
        <strain evidence="4">DSM 3661</strain>
    </source>
</reference>
<evidence type="ECO:0000259" key="2">
    <source>
        <dbReference type="Pfam" id="PF01757"/>
    </source>
</evidence>
<dbReference type="GO" id="GO:0016747">
    <property type="term" value="F:acyltransferase activity, transferring groups other than amino-acyl groups"/>
    <property type="evidence" value="ECO:0007669"/>
    <property type="project" value="InterPro"/>
</dbReference>
<feature type="transmembrane region" description="Helical" evidence="1">
    <location>
        <begin position="112"/>
        <end position="132"/>
    </location>
</feature>
<organism evidence="3 4">
    <name type="scientific">Flavobacterium xanthum</name>
    <dbReference type="NCBI Taxonomy" id="69322"/>
    <lineage>
        <taxon>Bacteria</taxon>
        <taxon>Pseudomonadati</taxon>
        <taxon>Bacteroidota</taxon>
        <taxon>Flavobacteriia</taxon>
        <taxon>Flavobacteriales</taxon>
        <taxon>Flavobacteriaceae</taxon>
        <taxon>Flavobacterium</taxon>
    </lineage>
</organism>
<dbReference type="PANTHER" id="PTHR23028">
    <property type="entry name" value="ACETYLTRANSFERASE"/>
    <property type="match status" value="1"/>
</dbReference>
<accession>A0A1M6YBP9</accession>
<evidence type="ECO:0000313" key="4">
    <source>
        <dbReference type="Proteomes" id="UP000184260"/>
    </source>
</evidence>
<feature type="transmembrane region" description="Helical" evidence="1">
    <location>
        <begin position="80"/>
        <end position="100"/>
    </location>
</feature>
<dbReference type="STRING" id="69322.SAMN05443669_100315"/>
<feature type="transmembrane region" description="Helical" evidence="1">
    <location>
        <begin position="239"/>
        <end position="260"/>
    </location>
</feature>
<name>A0A1M6YBP9_9FLAO</name>
<keyword evidence="1" id="KW-0472">Membrane</keyword>
<dbReference type="GO" id="GO:0009103">
    <property type="term" value="P:lipopolysaccharide biosynthetic process"/>
    <property type="evidence" value="ECO:0007669"/>
    <property type="project" value="TreeGrafter"/>
</dbReference>
<sequence length="269" mass="31265">MLFIVGYFILPLISSWHVIVPKLISAENFNSSFILNLLLLPNFASEFNPICFQSWSIGVEEQFYIFWPLLVNRIFSVKKLTVVMVLLVVCIYLIRSLVIINQFSDFEFFNRLNLFFGASRFDNMAIGGLLAIYYKKSNEFKFNFISKIILLVSLLIILLSIFSIGFGLDNIIASIVFAFLILYVIGLDNQIFLENNTLKYLGKVSYGIYMYHVLGIYLAINILLKINKNFNGFGVLNNLFLYFFSVAFTIIISQISYRYYESYFLKFKK</sequence>
<keyword evidence="3" id="KW-0012">Acyltransferase</keyword>
<protein>
    <submittedName>
        <fullName evidence="3">Acyltransferase family protein</fullName>
    </submittedName>
</protein>
<dbReference type="Proteomes" id="UP000184260">
    <property type="component" value="Unassembled WGS sequence"/>
</dbReference>
<evidence type="ECO:0000313" key="3">
    <source>
        <dbReference type="EMBL" id="SHL15572.1"/>
    </source>
</evidence>
<proteinExistence type="predicted"/>
<keyword evidence="1" id="KW-0812">Transmembrane</keyword>
<feature type="transmembrane region" description="Helical" evidence="1">
    <location>
        <begin position="144"/>
        <end position="165"/>
    </location>
</feature>
<dbReference type="InterPro" id="IPR002656">
    <property type="entry name" value="Acyl_transf_3_dom"/>
</dbReference>
<keyword evidence="1" id="KW-1133">Transmembrane helix</keyword>
<dbReference type="AlphaFoldDB" id="A0A1M6YBP9"/>